<dbReference type="Proteomes" id="UP000649617">
    <property type="component" value="Unassembled WGS sequence"/>
</dbReference>
<feature type="chain" id="PRO_5032342919" evidence="1">
    <location>
        <begin position="17"/>
        <end position="156"/>
    </location>
</feature>
<feature type="non-terminal residue" evidence="2">
    <location>
        <position position="1"/>
    </location>
</feature>
<dbReference type="EMBL" id="CAJNIZ010038991">
    <property type="protein sequence ID" value="CAE7585797.1"/>
    <property type="molecule type" value="Genomic_DNA"/>
</dbReference>
<protein>
    <submittedName>
        <fullName evidence="2">GpmB protein</fullName>
    </submittedName>
</protein>
<gene>
    <name evidence="2" type="primary">gpmB</name>
    <name evidence="2" type="ORF">SPIL2461_LOCUS15647</name>
</gene>
<comment type="caution">
    <text evidence="2">The sequence shown here is derived from an EMBL/GenBank/DDBJ whole genome shotgun (WGS) entry which is preliminary data.</text>
</comment>
<feature type="signal peptide" evidence="1">
    <location>
        <begin position="1"/>
        <end position="16"/>
    </location>
</feature>
<evidence type="ECO:0000313" key="3">
    <source>
        <dbReference type="Proteomes" id="UP000649617"/>
    </source>
</evidence>
<sequence>AMRLCGLLTLAAVAFAMRPKEPSLIELSRQERFDRLYRQYWKHYEKGAPRTMPGLEPHEIPLQFEFELPRKMVVLNMTPALLLQRGGISLSSAHQAREPAFVSGSPWWYIEVDGLGSKHHQVLQGLPEANSVVVRPQTILNSNFTKDLVNYFDRLH</sequence>
<feature type="non-terminal residue" evidence="2">
    <location>
        <position position="156"/>
    </location>
</feature>
<evidence type="ECO:0000256" key="1">
    <source>
        <dbReference type="SAM" id="SignalP"/>
    </source>
</evidence>
<evidence type="ECO:0000313" key="2">
    <source>
        <dbReference type="EMBL" id="CAE7585797.1"/>
    </source>
</evidence>
<organism evidence="2 3">
    <name type="scientific">Symbiodinium pilosum</name>
    <name type="common">Dinoflagellate</name>
    <dbReference type="NCBI Taxonomy" id="2952"/>
    <lineage>
        <taxon>Eukaryota</taxon>
        <taxon>Sar</taxon>
        <taxon>Alveolata</taxon>
        <taxon>Dinophyceae</taxon>
        <taxon>Suessiales</taxon>
        <taxon>Symbiodiniaceae</taxon>
        <taxon>Symbiodinium</taxon>
    </lineage>
</organism>
<dbReference type="OrthoDB" id="354304at2759"/>
<name>A0A812UXT5_SYMPI</name>
<keyword evidence="1" id="KW-0732">Signal</keyword>
<accession>A0A812UXT5</accession>
<proteinExistence type="predicted"/>
<reference evidence="2" key="1">
    <citation type="submission" date="2021-02" db="EMBL/GenBank/DDBJ databases">
        <authorList>
            <person name="Dougan E. K."/>
            <person name="Rhodes N."/>
            <person name="Thang M."/>
            <person name="Chan C."/>
        </authorList>
    </citation>
    <scope>NUCLEOTIDE SEQUENCE</scope>
</reference>
<dbReference type="AlphaFoldDB" id="A0A812UXT5"/>
<keyword evidence="3" id="KW-1185">Reference proteome</keyword>